<feature type="transmembrane region" description="Helical" evidence="1">
    <location>
        <begin position="39"/>
        <end position="56"/>
    </location>
</feature>
<dbReference type="Proteomes" id="UP001051844">
    <property type="component" value="Unassembled WGS sequence"/>
</dbReference>
<feature type="transmembrane region" description="Helical" evidence="1">
    <location>
        <begin position="68"/>
        <end position="85"/>
    </location>
</feature>
<evidence type="ECO:0000256" key="1">
    <source>
        <dbReference type="SAM" id="Phobius"/>
    </source>
</evidence>
<evidence type="ECO:0000313" key="2">
    <source>
        <dbReference type="EMBL" id="GHI46777.1"/>
    </source>
</evidence>
<dbReference type="AlphaFoldDB" id="A0AA37BXQ1"/>
<feature type="transmembrane region" description="Helical" evidence="1">
    <location>
        <begin position="91"/>
        <end position="116"/>
    </location>
</feature>
<proteinExistence type="predicted"/>
<keyword evidence="1" id="KW-1133">Transmembrane helix</keyword>
<name>A0AA37BXQ1_9ACTN</name>
<sequence length="124" mass="14156">MNVARWALIFKLCFVAALLRFHFPLMIEEIFNQKTLPLPTWEWSIFSLTSAIPVLLARKRNPAQREELSYHITFLRGGMLIYLAYSLIGAIFAVELILLVAAVASSTGLLVSSLMYRRERAVVR</sequence>
<dbReference type="EMBL" id="BNDZ01000005">
    <property type="protein sequence ID" value="GHI46777.1"/>
    <property type="molecule type" value="Genomic_DNA"/>
</dbReference>
<gene>
    <name evidence="2" type="ORF">ScoT_29510</name>
</gene>
<evidence type="ECO:0000313" key="3">
    <source>
        <dbReference type="Proteomes" id="UP001051844"/>
    </source>
</evidence>
<protein>
    <submittedName>
        <fullName evidence="2">Uncharacterized protein</fullName>
    </submittedName>
</protein>
<keyword evidence="1" id="KW-0812">Transmembrane</keyword>
<accession>A0AA37BXQ1</accession>
<comment type="caution">
    <text evidence="2">The sequence shown here is derived from an EMBL/GenBank/DDBJ whole genome shotgun (WGS) entry which is preliminary data.</text>
</comment>
<keyword evidence="1" id="KW-0472">Membrane</keyword>
<organism evidence="2 3">
    <name type="scientific">Streptomyces albidoflavus</name>
    <dbReference type="NCBI Taxonomy" id="1886"/>
    <lineage>
        <taxon>Bacteria</taxon>
        <taxon>Bacillati</taxon>
        <taxon>Actinomycetota</taxon>
        <taxon>Actinomycetes</taxon>
        <taxon>Kitasatosporales</taxon>
        <taxon>Streptomycetaceae</taxon>
        <taxon>Streptomyces</taxon>
        <taxon>Streptomyces albidoflavus group</taxon>
    </lineage>
</organism>
<feature type="transmembrane region" description="Helical" evidence="1">
    <location>
        <begin position="7"/>
        <end position="27"/>
    </location>
</feature>
<reference evidence="2" key="1">
    <citation type="submission" date="2022-09" db="EMBL/GenBank/DDBJ databases">
        <title>Whole genome shotgun sequence of Streptomyces albidoflavus NBRC 12854.</title>
        <authorList>
            <person name="Komaki H."/>
            <person name="Tamura T."/>
        </authorList>
    </citation>
    <scope>NUCLEOTIDE SEQUENCE</scope>
    <source>
        <strain evidence="2">NBRC 12854</strain>
    </source>
</reference>